<accession>A0AB34ISR9</accession>
<dbReference type="GO" id="GO:0005634">
    <property type="term" value="C:nucleus"/>
    <property type="evidence" value="ECO:0007669"/>
    <property type="project" value="TreeGrafter"/>
</dbReference>
<dbReference type="Gene3D" id="3.90.1410.10">
    <property type="entry name" value="set domain protein methyltransferase, domain 1"/>
    <property type="match status" value="1"/>
</dbReference>
<dbReference type="InterPro" id="IPR050600">
    <property type="entry name" value="SETD3_SETD6_MTase"/>
</dbReference>
<feature type="region of interest" description="Disordered" evidence="1">
    <location>
        <begin position="374"/>
        <end position="409"/>
    </location>
</feature>
<evidence type="ECO:0000313" key="2">
    <source>
        <dbReference type="EMBL" id="KAL1504358.1"/>
    </source>
</evidence>
<proteinExistence type="predicted"/>
<feature type="region of interest" description="Disordered" evidence="1">
    <location>
        <begin position="713"/>
        <end position="747"/>
    </location>
</feature>
<name>A0AB34ISR9_PRYPA</name>
<organism evidence="2 3">
    <name type="scientific">Prymnesium parvum</name>
    <name type="common">Toxic golden alga</name>
    <dbReference type="NCBI Taxonomy" id="97485"/>
    <lineage>
        <taxon>Eukaryota</taxon>
        <taxon>Haptista</taxon>
        <taxon>Haptophyta</taxon>
        <taxon>Prymnesiophyceae</taxon>
        <taxon>Prymnesiales</taxon>
        <taxon>Prymnesiaceae</taxon>
        <taxon>Prymnesium</taxon>
    </lineage>
</organism>
<feature type="compositionally biased region" description="Low complexity" evidence="1">
    <location>
        <begin position="716"/>
        <end position="733"/>
    </location>
</feature>
<dbReference type="CDD" id="cd10527">
    <property type="entry name" value="SET_LSMT"/>
    <property type="match status" value="1"/>
</dbReference>
<feature type="compositionally biased region" description="Low complexity" evidence="1">
    <location>
        <begin position="378"/>
        <end position="405"/>
    </location>
</feature>
<dbReference type="PANTHER" id="PTHR13271">
    <property type="entry name" value="UNCHARACTERIZED PUTATIVE METHYLTRANSFERASE"/>
    <property type="match status" value="1"/>
</dbReference>
<dbReference type="AlphaFoldDB" id="A0AB34ISR9"/>
<evidence type="ECO:0000313" key="3">
    <source>
        <dbReference type="Proteomes" id="UP001515480"/>
    </source>
</evidence>
<dbReference type="GO" id="GO:0016279">
    <property type="term" value="F:protein-lysine N-methyltransferase activity"/>
    <property type="evidence" value="ECO:0007669"/>
    <property type="project" value="TreeGrafter"/>
</dbReference>
<dbReference type="Proteomes" id="UP001515480">
    <property type="component" value="Unassembled WGS sequence"/>
</dbReference>
<gene>
    <name evidence="2" type="ORF">AB1Y20_010764</name>
</gene>
<dbReference type="PANTHER" id="PTHR13271:SF34">
    <property type="entry name" value="N-LYSINE METHYLTRANSFERASE SETD6"/>
    <property type="match status" value="1"/>
</dbReference>
<keyword evidence="3" id="KW-1185">Reference proteome</keyword>
<dbReference type="InterPro" id="IPR046341">
    <property type="entry name" value="SET_dom_sf"/>
</dbReference>
<evidence type="ECO:0008006" key="4">
    <source>
        <dbReference type="Google" id="ProtNLM"/>
    </source>
</evidence>
<dbReference type="SUPFAM" id="SSF82199">
    <property type="entry name" value="SET domain"/>
    <property type="match status" value="1"/>
</dbReference>
<dbReference type="EMBL" id="JBGBPQ010000020">
    <property type="protein sequence ID" value="KAL1504358.1"/>
    <property type="molecule type" value="Genomic_DNA"/>
</dbReference>
<reference evidence="2 3" key="1">
    <citation type="journal article" date="2024" name="Science">
        <title>Giant polyketide synthase enzymes in the biosynthesis of giant marine polyether toxins.</title>
        <authorList>
            <person name="Fallon T.R."/>
            <person name="Shende V.V."/>
            <person name="Wierzbicki I.H."/>
            <person name="Pendleton A.L."/>
            <person name="Watervoot N.F."/>
            <person name="Auber R.P."/>
            <person name="Gonzalez D.J."/>
            <person name="Wisecaver J.H."/>
            <person name="Moore B.S."/>
        </authorList>
    </citation>
    <scope>NUCLEOTIDE SEQUENCE [LARGE SCALE GENOMIC DNA]</scope>
    <source>
        <strain evidence="2 3">12B1</strain>
    </source>
</reference>
<evidence type="ECO:0000256" key="1">
    <source>
        <dbReference type="SAM" id="MobiDB-lite"/>
    </source>
</evidence>
<comment type="caution">
    <text evidence="2">The sequence shown here is derived from an EMBL/GenBank/DDBJ whole genome shotgun (WGS) entry which is preliminary data.</text>
</comment>
<sequence length="747" mass="80231">MCSWVLRHGGQCALSQSDPPDAPPRLRTSAAARRGTLLLSAPAALTLTSHAAASGELAYVVARHPELDAPPFILALALLLLDHRAALSPPHPLLAALPTEAQLRAMPLLMRPAELRRLRGTDAHALAAELSEELLGSYEQHVAPLAAAAGSPFGGAVPPLARWRWSLAVTWRCALPFGSQLVLAPLLCGAAHAARAPRLRVEWNEARRELRVSAARSLRANASVTVDFGRRSSAELLVARGEQRAAESVRFHLRGGGEEDAWRATRAALLAARGGGGLGEPMHLYAGRLEERTLEGVAIHVATPAQLEALARLPEGAAWRLDAVEGLEEAVLVNLAHVCHTRLWAALRLRVEEQTILESTLQLVEWRQLQAGTPPPAASAWRRAQPPAAPTPAATTTTTASTSAATPPPPACPPNAVCADAPTAALFRSWSAPQLCAWACRLSEAAPPAASCASWTLTPPQLLHAAERGARATCAALSSAGLPQGAAPCARAVWPSVRRLWADGVAAAAPPLRWAQNETSVQVAVHLRALSLLAPPELRGASLRFACRGAARGEPPRNYSVALELFRAPLPLDEARVQLSATQLRVVMSKGAETRREHSCGREGEALLSAEEEEAAHVGNVECGEGEEDLRLPWPRLVLHRSVDKALRRLGKLLPDWEELGRSAQRADEEEAETERVRQNIFWLEDKWARQGRGKLEDVISASPALTSEQLEAMRRMAQSAERQQQQPAQSPQTDASSPSLLEKNEL</sequence>
<protein>
    <recommendedName>
        <fullName evidence="4">CS domain-containing protein</fullName>
    </recommendedName>
</protein>